<dbReference type="Pfam" id="PF01425">
    <property type="entry name" value="Amidase"/>
    <property type="match status" value="1"/>
</dbReference>
<dbReference type="AlphaFoldDB" id="A0A2T0TFC5"/>
<accession>A0A2T0TFC5</accession>
<keyword evidence="4" id="KW-1185">Reference proteome</keyword>
<dbReference type="OrthoDB" id="182039at2"/>
<evidence type="ECO:0000313" key="4">
    <source>
        <dbReference type="Proteomes" id="UP000239210"/>
    </source>
</evidence>
<dbReference type="InterPro" id="IPR000120">
    <property type="entry name" value="Amidase"/>
</dbReference>
<name>A0A2T0TFC5_9ACTN</name>
<feature type="domain" description="Amidase" evidence="2">
    <location>
        <begin position="82"/>
        <end position="492"/>
    </location>
</feature>
<dbReference type="SUPFAM" id="SSF75304">
    <property type="entry name" value="Amidase signature (AS) enzymes"/>
    <property type="match status" value="1"/>
</dbReference>
<dbReference type="PANTHER" id="PTHR11895:SF170">
    <property type="entry name" value="AMIDASE"/>
    <property type="match status" value="1"/>
</dbReference>
<dbReference type="EMBL" id="PVTG01000016">
    <property type="protein sequence ID" value="PRY44351.1"/>
    <property type="molecule type" value="Genomic_DNA"/>
</dbReference>
<evidence type="ECO:0000313" key="3">
    <source>
        <dbReference type="EMBL" id="PRY44351.1"/>
    </source>
</evidence>
<evidence type="ECO:0000259" key="2">
    <source>
        <dbReference type="Pfam" id="PF01425"/>
    </source>
</evidence>
<gene>
    <name evidence="3" type="ORF">LY71_11630</name>
</gene>
<dbReference type="Proteomes" id="UP000239210">
    <property type="component" value="Unassembled WGS sequence"/>
</dbReference>
<dbReference type="PANTHER" id="PTHR11895">
    <property type="entry name" value="TRANSAMIDASE"/>
    <property type="match status" value="1"/>
</dbReference>
<proteinExistence type="predicted"/>
<dbReference type="Gene3D" id="3.90.1300.10">
    <property type="entry name" value="Amidase signature (AS) domain"/>
    <property type="match status" value="1"/>
</dbReference>
<dbReference type="RefSeq" id="WP_106280365.1">
    <property type="nucleotide sequence ID" value="NZ_PVTG01000016.1"/>
</dbReference>
<dbReference type="InterPro" id="IPR020556">
    <property type="entry name" value="Amidase_CS"/>
</dbReference>
<organism evidence="3 4">
    <name type="scientific">Geodermatophilus tzadiensis</name>
    <dbReference type="NCBI Taxonomy" id="1137988"/>
    <lineage>
        <taxon>Bacteria</taxon>
        <taxon>Bacillati</taxon>
        <taxon>Actinomycetota</taxon>
        <taxon>Actinomycetes</taxon>
        <taxon>Geodermatophilales</taxon>
        <taxon>Geodermatophilaceae</taxon>
        <taxon>Geodermatophilus</taxon>
    </lineage>
</organism>
<dbReference type="NCBIfam" id="NF005565">
    <property type="entry name" value="PRK07235.1"/>
    <property type="match status" value="1"/>
</dbReference>
<comment type="caution">
    <text evidence="3">The sequence shown here is derived from an EMBL/GenBank/DDBJ whole genome shotgun (WGS) entry which is preliminary data.</text>
</comment>
<reference evidence="3 4" key="1">
    <citation type="submission" date="2018-03" db="EMBL/GenBank/DDBJ databases">
        <title>Genomic Encyclopedia of Archaeal and Bacterial Type Strains, Phase II (KMG-II): from individual species to whole genera.</title>
        <authorList>
            <person name="Goeker M."/>
        </authorList>
    </citation>
    <scope>NUCLEOTIDE SEQUENCE [LARGE SCALE GENOMIC DNA]</scope>
    <source>
        <strain evidence="3 4">DSM 45416</strain>
    </source>
</reference>
<dbReference type="GO" id="GO:0003824">
    <property type="term" value="F:catalytic activity"/>
    <property type="evidence" value="ECO:0007669"/>
    <property type="project" value="InterPro"/>
</dbReference>
<dbReference type="InterPro" id="IPR023631">
    <property type="entry name" value="Amidase_dom"/>
</dbReference>
<protein>
    <submittedName>
        <fullName evidence="3">Amidase</fullName>
    </submittedName>
</protein>
<dbReference type="InterPro" id="IPR036928">
    <property type="entry name" value="AS_sf"/>
</dbReference>
<dbReference type="Gene3D" id="1.10.20.60">
    <property type="entry name" value="Glu-tRNAGln amidotransferase C subunit, N-terminal domain"/>
    <property type="match status" value="1"/>
</dbReference>
<dbReference type="PROSITE" id="PS00571">
    <property type="entry name" value="AMIDASES"/>
    <property type="match status" value="1"/>
</dbReference>
<feature type="region of interest" description="Disordered" evidence="1">
    <location>
        <begin position="152"/>
        <end position="174"/>
    </location>
</feature>
<evidence type="ECO:0000256" key="1">
    <source>
        <dbReference type="SAM" id="MobiDB-lite"/>
    </source>
</evidence>
<sequence>MAVRPPDETEVAALASSWGMRPDEAEVAAYTPLVAAFLTSYDAVEELYAEVAPQPPADRSGTRPDDADNPLGAWYVRTEIRGAADGPLAGRTVAVKDNVAVAGVPMTNGSHTVEGFVPARDATVVTRLLDAGATVTGKSVCEDLCFSGGSHTSVSGPVRNPWDPTRTTGGSSSGSAALVAAGEADLALGGDQGGSIRMPAAFCGIVGHKPTHGLVPYTGAFPIETTLDHLGPMTRTVADAAAVLDVLAGRDGEDPRQPADLAPDAYAAALGGDVAGLRVGVVAQGFGWEELSEDGVDDTVRAAAGRLRELGVEVVDVDLPWHRHALHVWNVIATDGATVQMIEGNGYGHGWEGRYDPELVAHYGRRRRETADRWSPTVTAVALAGRWSLEREQGRHYAMAQNLAAEVRRRYDEALVDVDLLVMPTVPMVARPIPAPDDPLEVRVARGLEMIVNCAPFDVSGHPATSVPAGLSEGLPVGMMLVGRRFADATCLRVAHAFEQLVGGFPPPPAR</sequence>